<gene>
    <name evidence="2" type="ORF">ILUMI_17437</name>
</gene>
<dbReference type="AlphaFoldDB" id="A0A8K0G7J1"/>
<feature type="compositionally biased region" description="Basic and acidic residues" evidence="1">
    <location>
        <begin position="93"/>
        <end position="121"/>
    </location>
</feature>
<dbReference type="Proteomes" id="UP000801492">
    <property type="component" value="Unassembled WGS sequence"/>
</dbReference>
<comment type="caution">
    <text evidence="2">The sequence shown here is derived from an EMBL/GenBank/DDBJ whole genome shotgun (WGS) entry which is preliminary data.</text>
</comment>
<accession>A0A8K0G7J1</accession>
<evidence type="ECO:0000313" key="3">
    <source>
        <dbReference type="Proteomes" id="UP000801492"/>
    </source>
</evidence>
<organism evidence="2 3">
    <name type="scientific">Ignelater luminosus</name>
    <name type="common">Cucubano</name>
    <name type="synonym">Pyrophorus luminosus</name>
    <dbReference type="NCBI Taxonomy" id="2038154"/>
    <lineage>
        <taxon>Eukaryota</taxon>
        <taxon>Metazoa</taxon>
        <taxon>Ecdysozoa</taxon>
        <taxon>Arthropoda</taxon>
        <taxon>Hexapoda</taxon>
        <taxon>Insecta</taxon>
        <taxon>Pterygota</taxon>
        <taxon>Neoptera</taxon>
        <taxon>Endopterygota</taxon>
        <taxon>Coleoptera</taxon>
        <taxon>Polyphaga</taxon>
        <taxon>Elateriformia</taxon>
        <taxon>Elateroidea</taxon>
        <taxon>Elateridae</taxon>
        <taxon>Agrypninae</taxon>
        <taxon>Pyrophorini</taxon>
        <taxon>Ignelater</taxon>
    </lineage>
</organism>
<evidence type="ECO:0000313" key="2">
    <source>
        <dbReference type="EMBL" id="KAF2888736.1"/>
    </source>
</evidence>
<feature type="region of interest" description="Disordered" evidence="1">
    <location>
        <begin position="77"/>
        <end position="121"/>
    </location>
</feature>
<protein>
    <submittedName>
        <fullName evidence="2">Uncharacterized protein</fullName>
    </submittedName>
</protein>
<name>A0A8K0G7J1_IGNLU</name>
<dbReference type="EMBL" id="VTPC01074333">
    <property type="protein sequence ID" value="KAF2888736.1"/>
    <property type="molecule type" value="Genomic_DNA"/>
</dbReference>
<proteinExistence type="predicted"/>
<evidence type="ECO:0000256" key="1">
    <source>
        <dbReference type="SAM" id="MobiDB-lite"/>
    </source>
</evidence>
<feature type="non-terminal residue" evidence="2">
    <location>
        <position position="121"/>
    </location>
</feature>
<reference evidence="2" key="1">
    <citation type="submission" date="2019-08" db="EMBL/GenBank/DDBJ databases">
        <title>The genome of the North American firefly Photinus pyralis.</title>
        <authorList>
            <consortium name="Photinus pyralis genome working group"/>
            <person name="Fallon T.R."/>
            <person name="Sander Lower S.E."/>
            <person name="Weng J.-K."/>
        </authorList>
    </citation>
    <scope>NUCLEOTIDE SEQUENCE</scope>
    <source>
        <strain evidence="2">TRF0915ILg1</strain>
        <tissue evidence="2">Whole body</tissue>
    </source>
</reference>
<sequence length="121" mass="13757">NHNRQFSDYTVITMAHKLHTIMDSENVLGERNKEWAREASILAKKEEKRAVTKAKAEHAYEKLGKTQSDSQLIRIAKERDKKESGNSVTRSGKNTEEAERALCKATEWKGPEGKMREGGDK</sequence>
<keyword evidence="3" id="KW-1185">Reference proteome</keyword>